<dbReference type="Gene3D" id="1.20.120.1630">
    <property type="match status" value="1"/>
</dbReference>
<evidence type="ECO:0000256" key="1">
    <source>
        <dbReference type="ARBA" id="ARBA00004141"/>
    </source>
</evidence>
<keyword evidence="7" id="KW-1185">Reference proteome</keyword>
<feature type="transmembrane region" description="Helical" evidence="5">
    <location>
        <begin position="128"/>
        <end position="154"/>
    </location>
</feature>
<gene>
    <name evidence="6" type="ORF">AB1471_04275</name>
</gene>
<accession>A0ABV3Q0Y8</accession>
<evidence type="ECO:0000256" key="4">
    <source>
        <dbReference type="ARBA" id="ARBA00023136"/>
    </source>
</evidence>
<dbReference type="Proteomes" id="UP001556040">
    <property type="component" value="Unassembled WGS sequence"/>
</dbReference>
<evidence type="ECO:0000256" key="2">
    <source>
        <dbReference type="ARBA" id="ARBA00022692"/>
    </source>
</evidence>
<proteinExistence type="predicted"/>
<sequence>MLFLFIIAMVCVQRLIELWIAKRNEKWMLDKGAVEAGSSHYPFMIALHASFFLSLLVEVILFDRAISPSWQSLITLFLLTQAARIWCLLSLGRFWNTKILVLPRAEVVKKGPYKFIRHPNYLIVTMEILLLPLLFQAYFTAIVFSLLNVAMLSVRIPEEEKALMKVTNYNEIFLHAKKDSRI</sequence>
<dbReference type="EMBL" id="JBFMIA010000002">
    <property type="protein sequence ID" value="MEW9501018.1"/>
    <property type="molecule type" value="Genomic_DNA"/>
</dbReference>
<organism evidence="6 7">
    <name type="scientific">Jeotgalibacillus marinus</name>
    <dbReference type="NCBI Taxonomy" id="86667"/>
    <lineage>
        <taxon>Bacteria</taxon>
        <taxon>Bacillati</taxon>
        <taxon>Bacillota</taxon>
        <taxon>Bacilli</taxon>
        <taxon>Bacillales</taxon>
        <taxon>Caryophanaceae</taxon>
        <taxon>Jeotgalibacillus</taxon>
    </lineage>
</organism>
<dbReference type="InterPro" id="IPR052527">
    <property type="entry name" value="Metal_cation-efflux_comp"/>
</dbReference>
<dbReference type="PANTHER" id="PTHR43847">
    <property type="entry name" value="BLL3993 PROTEIN"/>
    <property type="match status" value="1"/>
</dbReference>
<evidence type="ECO:0000256" key="3">
    <source>
        <dbReference type="ARBA" id="ARBA00022989"/>
    </source>
</evidence>
<dbReference type="InterPro" id="IPR007269">
    <property type="entry name" value="ICMT_MeTrfase"/>
</dbReference>
<keyword evidence="2 5" id="KW-0812">Transmembrane</keyword>
<feature type="transmembrane region" description="Helical" evidence="5">
    <location>
        <begin position="73"/>
        <end position="95"/>
    </location>
</feature>
<protein>
    <submittedName>
        <fullName evidence="6">Isoprenylcysteine carboxylmethyltransferase family protein</fullName>
    </submittedName>
</protein>
<evidence type="ECO:0000313" key="7">
    <source>
        <dbReference type="Proteomes" id="UP001556040"/>
    </source>
</evidence>
<dbReference type="PANTHER" id="PTHR43847:SF1">
    <property type="entry name" value="BLL3993 PROTEIN"/>
    <property type="match status" value="1"/>
</dbReference>
<comment type="caution">
    <text evidence="6">The sequence shown here is derived from an EMBL/GenBank/DDBJ whole genome shotgun (WGS) entry which is preliminary data.</text>
</comment>
<reference evidence="6 7" key="1">
    <citation type="journal article" date="1979" name="Int. J. Syst. Evol. Microbiol.">
        <title>Bacillus globisporus subsp. marinus subsp. nov.</title>
        <authorList>
            <person name="Liu H."/>
        </authorList>
    </citation>
    <scope>NUCLEOTIDE SEQUENCE [LARGE SCALE GENOMIC DNA]</scope>
    <source>
        <strain evidence="6 7">DSM 1297</strain>
    </source>
</reference>
<dbReference type="RefSeq" id="WP_367778358.1">
    <property type="nucleotide sequence ID" value="NZ_JBFMIA010000002.1"/>
</dbReference>
<name>A0ABV3Q0Y8_9BACL</name>
<feature type="transmembrane region" description="Helical" evidence="5">
    <location>
        <begin position="42"/>
        <end position="61"/>
    </location>
</feature>
<evidence type="ECO:0000313" key="6">
    <source>
        <dbReference type="EMBL" id="MEW9501018.1"/>
    </source>
</evidence>
<dbReference type="Pfam" id="PF04140">
    <property type="entry name" value="ICMT"/>
    <property type="match status" value="1"/>
</dbReference>
<keyword evidence="3 5" id="KW-1133">Transmembrane helix</keyword>
<comment type="subcellular location">
    <subcellularLocation>
        <location evidence="1">Membrane</location>
        <topology evidence="1">Multi-pass membrane protein</topology>
    </subcellularLocation>
</comment>
<evidence type="ECO:0000256" key="5">
    <source>
        <dbReference type="SAM" id="Phobius"/>
    </source>
</evidence>
<keyword evidence="4 5" id="KW-0472">Membrane</keyword>